<protein>
    <submittedName>
        <fullName evidence="1">B149.3</fullName>
    </submittedName>
</protein>
<name>I3VQD6_9BETA</name>
<dbReference type="KEGG" id="vg:80534872"/>
<dbReference type="GeneID" id="80534872"/>
<accession>I3VQD6</accession>
<sequence>MFTRLGLCACVLLMCGGQLSHQYDMMEIWARTSIYNSECSEVSLEEAVDETNFSIECTASTSLQWFVCRNNKFFTVSDSTIIDDTVFRRLEDRLVGTIKSNLTAVGWYKCFNYDKCISERFFAGKNMIAFNYVRYGGIDVVICDNFFQDIVQPWIIVDGENVTQKCRSHPNGSLSYAAPHITKARCMSYLPCMNKTFHSVIFELHEKYTITNDTGDLQCTWTSDTMTYISSIKRIGGKYSSKGGHEHTDWLNVTDESMTSCGWCITTIADTIYISDGINLTDIHSSCIAFETYTTETEEFLKTSRASPEQSLRYATFLFATAFFIVEFVV</sequence>
<proteinExistence type="predicted"/>
<dbReference type="EMBL" id="JQ805139">
    <property type="protein sequence ID" value="AFK83980.1"/>
    <property type="molecule type" value="Genomic_DNA"/>
</dbReference>
<dbReference type="RefSeq" id="YP_010797169.1">
    <property type="nucleotide sequence ID" value="NC_076129.1"/>
</dbReference>
<dbReference type="Proteomes" id="UP000103899">
    <property type="component" value="Segment"/>
</dbReference>
<keyword evidence="2" id="KW-1185">Reference proteome</keyword>
<evidence type="ECO:0000313" key="1">
    <source>
        <dbReference type="EMBL" id="AFK83980.1"/>
    </source>
</evidence>
<evidence type="ECO:0000313" key="2">
    <source>
        <dbReference type="Proteomes" id="UP000103899"/>
    </source>
</evidence>
<reference evidence="1 2" key="1">
    <citation type="journal article" date="2012" name="J. Virol.">
        <title>A Novel Bat Herpesvirus Encodes Homologues of Major Histocompatibility Complex Classes I and II, C-Type Lectin, and a Unique Family of Immune-Related Genes.</title>
        <authorList>
            <person name="Zhang H."/>
            <person name="Todd S."/>
            <person name="Tachedjian M."/>
            <person name="Barr J.A."/>
            <person name="Luo M."/>
            <person name="Yu M."/>
            <person name="Marsh G.A."/>
            <person name="Crameri G."/>
            <person name="Wang L.F."/>
        </authorList>
    </citation>
    <scope>NUCLEOTIDE SEQUENCE [LARGE SCALE GENOMIC DNA]</scope>
    <source>
        <strain evidence="1">B7D8</strain>
    </source>
</reference>
<organism evidence="1 2">
    <name type="scientific">miniopterid betaherpesvirus 1</name>
    <dbReference type="NCBI Taxonomy" id="3070189"/>
    <lineage>
        <taxon>Viruses</taxon>
        <taxon>Duplodnaviria</taxon>
        <taxon>Heunggongvirae</taxon>
        <taxon>Peploviricota</taxon>
        <taxon>Herviviricetes</taxon>
        <taxon>Herpesvirales</taxon>
        <taxon>Orthoherpesviridae</taxon>
        <taxon>Betaherpesvirinae</taxon>
        <taxon>Quwivirus</taxon>
        <taxon>Quwivirus miniopteridbeta1</taxon>
    </lineage>
</organism>